<organism evidence="2 3">
    <name type="scientific">Scytonema millei VB511283</name>
    <dbReference type="NCBI Taxonomy" id="1245923"/>
    <lineage>
        <taxon>Bacteria</taxon>
        <taxon>Bacillati</taxon>
        <taxon>Cyanobacteriota</taxon>
        <taxon>Cyanophyceae</taxon>
        <taxon>Nostocales</taxon>
        <taxon>Scytonemataceae</taxon>
        <taxon>Scytonema</taxon>
    </lineage>
</organism>
<accession>A0A9X5I366</accession>
<protein>
    <submittedName>
        <fullName evidence="2">Uncharacterized protein</fullName>
    </submittedName>
</protein>
<evidence type="ECO:0000313" key="2">
    <source>
        <dbReference type="EMBL" id="NHC33526.1"/>
    </source>
</evidence>
<feature type="transmembrane region" description="Helical" evidence="1">
    <location>
        <begin position="68"/>
        <end position="90"/>
    </location>
</feature>
<gene>
    <name evidence="2" type="ORF">QH73_0002420</name>
</gene>
<dbReference type="Proteomes" id="UP000031532">
    <property type="component" value="Unassembled WGS sequence"/>
</dbReference>
<sequence>MTDQLLLWFLFNVTIALLPFGFSVFRIKMEGREPTLEELFSKGELLIVAVAIDADALGSIISNGQEFLTWKIVSGAICMLFMLFACYGYAELSDTSFQRTPQVNQFASKASILLSTGSLLISGVCKILTIGVSS</sequence>
<feature type="transmembrane region" description="Helical" evidence="1">
    <location>
        <begin position="111"/>
        <end position="132"/>
    </location>
</feature>
<keyword evidence="1" id="KW-0812">Transmembrane</keyword>
<evidence type="ECO:0000256" key="1">
    <source>
        <dbReference type="SAM" id="Phobius"/>
    </source>
</evidence>
<comment type="caution">
    <text evidence="2">The sequence shown here is derived from an EMBL/GenBank/DDBJ whole genome shotgun (WGS) entry which is preliminary data.</text>
</comment>
<proteinExistence type="predicted"/>
<reference evidence="2 3" key="1">
    <citation type="journal article" date="2015" name="Genome Announc.">
        <title>Draft Genome Sequence of the Terrestrial Cyanobacterium Scytonema millei VB511283, Isolated from Eastern India.</title>
        <authorList>
            <person name="Sen D."/>
            <person name="Chandrababunaidu M.M."/>
            <person name="Singh D."/>
            <person name="Sanghi N."/>
            <person name="Ghorai A."/>
            <person name="Mishra G.P."/>
            <person name="Madduluri M."/>
            <person name="Adhikary S.P."/>
            <person name="Tripathy S."/>
        </authorList>
    </citation>
    <scope>NUCLEOTIDE SEQUENCE [LARGE SCALE GENOMIC DNA]</scope>
    <source>
        <strain evidence="2 3">VB511283</strain>
    </source>
</reference>
<keyword evidence="3" id="KW-1185">Reference proteome</keyword>
<evidence type="ECO:0000313" key="3">
    <source>
        <dbReference type="Proteomes" id="UP000031532"/>
    </source>
</evidence>
<dbReference type="AlphaFoldDB" id="A0A9X5I366"/>
<dbReference type="EMBL" id="JTJC03000001">
    <property type="protein sequence ID" value="NHC33526.1"/>
    <property type="molecule type" value="Genomic_DNA"/>
</dbReference>
<feature type="transmembrane region" description="Helical" evidence="1">
    <location>
        <begin position="6"/>
        <end position="25"/>
    </location>
</feature>
<keyword evidence="1" id="KW-1133">Transmembrane helix</keyword>
<name>A0A9X5I366_9CYAN</name>
<dbReference type="RefSeq" id="WP_039715083.1">
    <property type="nucleotide sequence ID" value="NZ_JTJC03000001.1"/>
</dbReference>
<keyword evidence="1" id="KW-0472">Membrane</keyword>